<dbReference type="InterPro" id="IPR002639">
    <property type="entry name" value="UreF"/>
</dbReference>
<dbReference type="AlphaFoldDB" id="A0A1H2SAB2"/>
<dbReference type="InterPro" id="IPR038277">
    <property type="entry name" value="UreF_sf"/>
</dbReference>
<proteinExistence type="inferred from homology"/>
<dbReference type="Proteomes" id="UP000199118">
    <property type="component" value="Unassembled WGS sequence"/>
</dbReference>
<comment type="similarity">
    <text evidence="3">Belongs to the UreF family.</text>
</comment>
<keyword evidence="6" id="KW-1185">Reference proteome</keyword>
<keyword evidence="2 3" id="KW-0143">Chaperone</keyword>
<dbReference type="RefSeq" id="WP_092679627.1">
    <property type="nucleotide sequence ID" value="NZ_FNMZ01000001.1"/>
</dbReference>
<name>A0A1H2SAB2_9RHOB</name>
<organism evidence="5 6">
    <name type="scientific">Albimonas donghaensis</name>
    <dbReference type="NCBI Taxonomy" id="356660"/>
    <lineage>
        <taxon>Bacteria</taxon>
        <taxon>Pseudomonadati</taxon>
        <taxon>Pseudomonadota</taxon>
        <taxon>Alphaproteobacteria</taxon>
        <taxon>Rhodobacterales</taxon>
        <taxon>Paracoccaceae</taxon>
        <taxon>Albimonas</taxon>
    </lineage>
</organism>
<dbReference type="GO" id="GO:0016151">
    <property type="term" value="F:nickel cation binding"/>
    <property type="evidence" value="ECO:0007669"/>
    <property type="project" value="UniProtKB-UniRule"/>
</dbReference>
<comment type="subcellular location">
    <subcellularLocation>
        <location evidence="3">Cytoplasm</location>
    </subcellularLocation>
</comment>
<keyword evidence="1 3" id="KW-0996">Nickel insertion</keyword>
<dbReference type="GO" id="GO:0005737">
    <property type="term" value="C:cytoplasm"/>
    <property type="evidence" value="ECO:0007669"/>
    <property type="project" value="UniProtKB-SubCell"/>
</dbReference>
<feature type="region of interest" description="Disordered" evidence="4">
    <location>
        <begin position="1"/>
        <end position="33"/>
    </location>
</feature>
<evidence type="ECO:0000313" key="5">
    <source>
        <dbReference type="EMBL" id="SDW28522.1"/>
    </source>
</evidence>
<dbReference type="EMBL" id="FNMZ01000001">
    <property type="protein sequence ID" value="SDW28522.1"/>
    <property type="molecule type" value="Genomic_DNA"/>
</dbReference>
<evidence type="ECO:0000256" key="3">
    <source>
        <dbReference type="HAMAP-Rule" id="MF_01385"/>
    </source>
</evidence>
<sequence>MTEAPETEAPETEAVPAAPETEVPETEAAPAAPSADWLQTLTQWLSPAYPLGAFAYSHGLEQAVEAGCVRDAGSFRDWLAALLEHGAGRTDAMLLAAAWRVPDDREPAALARALTPAAERRLETTAQGAAFAGAAAAIRGHSGEPAPLPVALGRAAGREAMPLDVVATLFLHAFAANLTSAAQRLVPLGQTEAQRALDALAPLCARVAAEALAADPDDLGGACLRGDLSAMLHETQRTRLFRS</sequence>
<dbReference type="PIRSF" id="PIRSF009467">
    <property type="entry name" value="Ureas_acces_UreF"/>
    <property type="match status" value="1"/>
</dbReference>
<evidence type="ECO:0000313" key="6">
    <source>
        <dbReference type="Proteomes" id="UP000199118"/>
    </source>
</evidence>
<feature type="compositionally biased region" description="Low complexity" evidence="4">
    <location>
        <begin position="12"/>
        <end position="33"/>
    </location>
</feature>
<dbReference type="PANTHER" id="PTHR33620:SF1">
    <property type="entry name" value="UREASE ACCESSORY PROTEIN F"/>
    <property type="match status" value="1"/>
</dbReference>
<dbReference type="Gene3D" id="1.10.4190.10">
    <property type="entry name" value="Urease accessory protein UreF"/>
    <property type="match status" value="1"/>
</dbReference>
<dbReference type="OrthoDB" id="9798772at2"/>
<keyword evidence="3" id="KW-0963">Cytoplasm</keyword>
<feature type="compositionally biased region" description="Acidic residues" evidence="4">
    <location>
        <begin position="1"/>
        <end position="11"/>
    </location>
</feature>
<dbReference type="HAMAP" id="MF_01385">
    <property type="entry name" value="UreF"/>
    <property type="match status" value="1"/>
</dbReference>
<comment type="subunit">
    <text evidence="3">UreD, UreF and UreG form a complex that acts as a GTP-hydrolysis-dependent molecular chaperone, activating the urease apoprotein by helping to assemble the nickel containing metallocenter of UreC. The UreE protein probably delivers the nickel.</text>
</comment>
<dbReference type="STRING" id="356660.SAMN05444336_101598"/>
<evidence type="ECO:0000256" key="2">
    <source>
        <dbReference type="ARBA" id="ARBA00023186"/>
    </source>
</evidence>
<evidence type="ECO:0000256" key="1">
    <source>
        <dbReference type="ARBA" id="ARBA00022988"/>
    </source>
</evidence>
<dbReference type="Pfam" id="PF01730">
    <property type="entry name" value="UreF"/>
    <property type="match status" value="1"/>
</dbReference>
<comment type="function">
    <text evidence="3">Required for maturation of urease via the functional incorporation of the urease nickel metallocenter.</text>
</comment>
<accession>A0A1H2SAB2</accession>
<evidence type="ECO:0000256" key="4">
    <source>
        <dbReference type="SAM" id="MobiDB-lite"/>
    </source>
</evidence>
<reference evidence="5 6" key="1">
    <citation type="submission" date="2016-10" db="EMBL/GenBank/DDBJ databases">
        <authorList>
            <person name="de Groot N.N."/>
        </authorList>
    </citation>
    <scope>NUCLEOTIDE SEQUENCE [LARGE SCALE GENOMIC DNA]</scope>
    <source>
        <strain evidence="5 6">DSM 17890</strain>
    </source>
</reference>
<gene>
    <name evidence="3" type="primary">ureF</name>
    <name evidence="5" type="ORF">SAMN05444336_101598</name>
</gene>
<protein>
    <recommendedName>
        <fullName evidence="3">Urease accessory protein UreF</fullName>
    </recommendedName>
</protein>
<dbReference type="PANTHER" id="PTHR33620">
    <property type="entry name" value="UREASE ACCESSORY PROTEIN F"/>
    <property type="match status" value="1"/>
</dbReference>